<dbReference type="AlphaFoldDB" id="A0A7D9MF72"/>
<sequence>MFQTDISLGAKSLLLYKLGVLCENCPLQPIANTRKKIQKNEEESSQARKNVLSALQTQADVLKDKMENQRAECRELQMNIDSMDIVVRPPEAVGKSKVVCGHCHHKGHRNQGTNPCRLMKCTDYTYCG</sequence>
<organism evidence="1 2">
    <name type="scientific">Paramuricea clavata</name>
    <name type="common">Red gorgonian</name>
    <name type="synonym">Violescent sea-whip</name>
    <dbReference type="NCBI Taxonomy" id="317549"/>
    <lineage>
        <taxon>Eukaryota</taxon>
        <taxon>Metazoa</taxon>
        <taxon>Cnidaria</taxon>
        <taxon>Anthozoa</taxon>
        <taxon>Octocorallia</taxon>
        <taxon>Malacalcyonacea</taxon>
        <taxon>Plexauridae</taxon>
        <taxon>Paramuricea</taxon>
    </lineage>
</organism>
<feature type="non-terminal residue" evidence="1">
    <location>
        <position position="128"/>
    </location>
</feature>
<dbReference type="EMBL" id="CACRXK020045585">
    <property type="protein sequence ID" value="CAB4046086.1"/>
    <property type="molecule type" value="Genomic_DNA"/>
</dbReference>
<gene>
    <name evidence="1" type="ORF">PACLA_8A016398</name>
</gene>
<dbReference type="OrthoDB" id="5972764at2759"/>
<dbReference type="Proteomes" id="UP001152795">
    <property type="component" value="Unassembled WGS sequence"/>
</dbReference>
<accession>A0A7D9MF72</accession>
<proteinExistence type="predicted"/>
<keyword evidence="2" id="KW-1185">Reference proteome</keyword>
<reference evidence="1" key="1">
    <citation type="submission" date="2020-04" db="EMBL/GenBank/DDBJ databases">
        <authorList>
            <person name="Alioto T."/>
            <person name="Alioto T."/>
            <person name="Gomez Garrido J."/>
        </authorList>
    </citation>
    <scope>NUCLEOTIDE SEQUENCE</scope>
    <source>
        <strain evidence="1">A484AB</strain>
    </source>
</reference>
<evidence type="ECO:0000313" key="1">
    <source>
        <dbReference type="EMBL" id="CAB4046086.1"/>
    </source>
</evidence>
<protein>
    <submittedName>
        <fullName evidence="1">Uncharacterized protein</fullName>
    </submittedName>
</protein>
<comment type="caution">
    <text evidence="1">The sequence shown here is derived from an EMBL/GenBank/DDBJ whole genome shotgun (WGS) entry which is preliminary data.</text>
</comment>
<evidence type="ECO:0000313" key="2">
    <source>
        <dbReference type="Proteomes" id="UP001152795"/>
    </source>
</evidence>
<name>A0A7D9MF72_PARCT</name>